<dbReference type="InterPro" id="IPR017871">
    <property type="entry name" value="ABC_transporter-like_CS"/>
</dbReference>
<dbReference type="InterPro" id="IPR051120">
    <property type="entry name" value="ABC_AA/LPS_Transport"/>
</dbReference>
<dbReference type="FunFam" id="3.40.50.300:FF:000421">
    <property type="entry name" value="Branched-chain amino acid ABC transporter ATP-binding protein"/>
    <property type="match status" value="1"/>
</dbReference>
<dbReference type="GO" id="GO:0016887">
    <property type="term" value="F:ATP hydrolysis activity"/>
    <property type="evidence" value="ECO:0007669"/>
    <property type="project" value="InterPro"/>
</dbReference>
<evidence type="ECO:0000313" key="6">
    <source>
        <dbReference type="Proteomes" id="UP000267654"/>
    </source>
</evidence>
<dbReference type="Pfam" id="PF00005">
    <property type="entry name" value="ABC_tran"/>
    <property type="match status" value="1"/>
</dbReference>
<dbReference type="PROSITE" id="PS00211">
    <property type="entry name" value="ABC_TRANSPORTER_1"/>
    <property type="match status" value="1"/>
</dbReference>
<dbReference type="GO" id="GO:0005524">
    <property type="term" value="F:ATP binding"/>
    <property type="evidence" value="ECO:0007669"/>
    <property type="project" value="UniProtKB-KW"/>
</dbReference>
<dbReference type="AlphaFoldDB" id="A0A662DG79"/>
<protein>
    <submittedName>
        <fullName evidence="5">ABC transporter ATP-binding protein</fullName>
    </submittedName>
</protein>
<dbReference type="PANTHER" id="PTHR45772:SF9">
    <property type="entry name" value="CONSERVED COMPONENT OF ABC TRANSPORTER FOR NATURAL AMINO ACIDS"/>
    <property type="match status" value="1"/>
</dbReference>
<organism evidence="5 6">
    <name type="scientific">Aerophobetes bacterium</name>
    <dbReference type="NCBI Taxonomy" id="2030807"/>
    <lineage>
        <taxon>Bacteria</taxon>
        <taxon>Candidatus Aerophobota</taxon>
    </lineage>
</organism>
<evidence type="ECO:0000256" key="2">
    <source>
        <dbReference type="ARBA" id="ARBA00022741"/>
    </source>
</evidence>
<dbReference type="Pfam" id="PF12399">
    <property type="entry name" value="BCA_ABC_TP_C"/>
    <property type="match status" value="1"/>
</dbReference>
<feature type="domain" description="ABC transporter" evidence="4">
    <location>
        <begin position="2"/>
        <end position="249"/>
    </location>
</feature>
<dbReference type="Gene3D" id="3.40.50.300">
    <property type="entry name" value="P-loop containing nucleotide triphosphate hydrolases"/>
    <property type="match status" value="1"/>
</dbReference>
<evidence type="ECO:0000256" key="3">
    <source>
        <dbReference type="ARBA" id="ARBA00022840"/>
    </source>
</evidence>
<sequence length="249" mass="28380">MLEIRELEKRFGGVKAVDRCSLRVEEGSITGLIGPNGAGKTTLFNLISGLYKPDGGEIWFMGDRIDGLPSHEIARKSISRTFQIPREFKEMTVLENLMLVPKNQIGENIFNSLFRSRLVKMQEKENMEKALKILEFLELIDLKDEYAKNLSSGQKKLLELAKILMSDPRVILLDEPGAGVNRTLMKKLVKSIEELRDRGMTFFLIEHDMDLVTYLCDRVIVMNKGKKMTEGTPEEIKKDKQVLEAYLGV</sequence>
<dbReference type="PANTHER" id="PTHR45772">
    <property type="entry name" value="CONSERVED COMPONENT OF ABC TRANSPORTER FOR NATURAL AMINO ACIDS-RELATED"/>
    <property type="match status" value="1"/>
</dbReference>
<keyword evidence="2" id="KW-0547">Nucleotide-binding</keyword>
<dbReference type="SUPFAM" id="SSF52540">
    <property type="entry name" value="P-loop containing nucleoside triphosphate hydrolases"/>
    <property type="match status" value="1"/>
</dbReference>
<name>A0A662DG79_UNCAE</name>
<evidence type="ECO:0000259" key="4">
    <source>
        <dbReference type="PROSITE" id="PS50893"/>
    </source>
</evidence>
<evidence type="ECO:0000313" key="5">
    <source>
        <dbReference type="EMBL" id="RLE13888.1"/>
    </source>
</evidence>
<dbReference type="EMBL" id="QMQB01000064">
    <property type="protein sequence ID" value="RLE13888.1"/>
    <property type="molecule type" value="Genomic_DNA"/>
</dbReference>
<dbReference type="Proteomes" id="UP000267654">
    <property type="component" value="Unassembled WGS sequence"/>
</dbReference>
<accession>A0A662DG79</accession>
<gene>
    <name evidence="5" type="ORF">DRI96_02280</name>
</gene>
<proteinExistence type="predicted"/>
<reference evidence="5 6" key="1">
    <citation type="submission" date="2018-06" db="EMBL/GenBank/DDBJ databases">
        <title>Extensive metabolic versatility and redundancy in microbially diverse, dynamic hydrothermal sediments.</title>
        <authorList>
            <person name="Dombrowski N."/>
            <person name="Teske A."/>
            <person name="Baker B.J."/>
        </authorList>
    </citation>
    <scope>NUCLEOTIDE SEQUENCE [LARGE SCALE GENOMIC DNA]</scope>
    <source>
        <strain evidence="5">B19_G9</strain>
    </source>
</reference>
<dbReference type="GO" id="GO:0005886">
    <property type="term" value="C:plasma membrane"/>
    <property type="evidence" value="ECO:0007669"/>
    <property type="project" value="TreeGrafter"/>
</dbReference>
<keyword evidence="1" id="KW-0813">Transport</keyword>
<keyword evidence="3 5" id="KW-0067">ATP-binding</keyword>
<evidence type="ECO:0000256" key="1">
    <source>
        <dbReference type="ARBA" id="ARBA00022448"/>
    </source>
</evidence>
<dbReference type="InterPro" id="IPR003593">
    <property type="entry name" value="AAA+_ATPase"/>
</dbReference>
<dbReference type="InterPro" id="IPR032823">
    <property type="entry name" value="BCA_ABC_TP_C"/>
</dbReference>
<dbReference type="CDD" id="cd03219">
    <property type="entry name" value="ABC_Mj1267_LivG_branched"/>
    <property type="match status" value="1"/>
</dbReference>
<dbReference type="PROSITE" id="PS50893">
    <property type="entry name" value="ABC_TRANSPORTER_2"/>
    <property type="match status" value="1"/>
</dbReference>
<dbReference type="InterPro" id="IPR003439">
    <property type="entry name" value="ABC_transporter-like_ATP-bd"/>
</dbReference>
<comment type="caution">
    <text evidence="5">The sequence shown here is derived from an EMBL/GenBank/DDBJ whole genome shotgun (WGS) entry which is preliminary data.</text>
</comment>
<dbReference type="InterPro" id="IPR027417">
    <property type="entry name" value="P-loop_NTPase"/>
</dbReference>
<dbReference type="SMART" id="SM00382">
    <property type="entry name" value="AAA"/>
    <property type="match status" value="1"/>
</dbReference>